<proteinExistence type="predicted"/>
<dbReference type="EnsemblBacteria" id="ABC23142">
    <property type="protein sequence ID" value="ABC23142"/>
    <property type="gene ID" value="Rru_A2342"/>
</dbReference>
<evidence type="ECO:0000256" key="1">
    <source>
        <dbReference type="SAM" id="MobiDB-lite"/>
    </source>
</evidence>
<evidence type="ECO:0000313" key="3">
    <source>
        <dbReference type="Proteomes" id="UP000001929"/>
    </source>
</evidence>
<reference evidence="2 3" key="1">
    <citation type="journal article" date="2011" name="Stand. Genomic Sci.">
        <title>Complete genome sequence of Rhodospirillum rubrum type strain (S1).</title>
        <authorList>
            <person name="Munk A.C."/>
            <person name="Copeland A."/>
            <person name="Lucas S."/>
            <person name="Lapidus A."/>
            <person name="Del Rio T.G."/>
            <person name="Barry K."/>
            <person name="Detter J.C."/>
            <person name="Hammon N."/>
            <person name="Israni S."/>
            <person name="Pitluck S."/>
            <person name="Brettin T."/>
            <person name="Bruce D."/>
            <person name="Han C."/>
            <person name="Tapia R."/>
            <person name="Gilna P."/>
            <person name="Schmutz J."/>
            <person name="Larimer F."/>
            <person name="Land M."/>
            <person name="Kyrpides N.C."/>
            <person name="Mavromatis K."/>
            <person name="Richardson P."/>
            <person name="Rohde M."/>
            <person name="Goker M."/>
            <person name="Klenk H.P."/>
            <person name="Zhang Y."/>
            <person name="Roberts G.P."/>
            <person name="Reslewic S."/>
            <person name="Schwartz D.C."/>
        </authorList>
    </citation>
    <scope>NUCLEOTIDE SEQUENCE [LARGE SCALE GENOMIC DNA]</scope>
    <source>
        <strain evidence="3">ATCC 11170 / ATH 1.1.1 / DSM 467 / LMG 4362 / NCIMB 8255 / S1</strain>
    </source>
</reference>
<accession>Q2RRV3</accession>
<organism evidence="2 3">
    <name type="scientific">Rhodospirillum rubrum (strain ATCC 11170 / ATH 1.1.1 / DSM 467 / LMG 4362 / NCIMB 8255 / S1)</name>
    <dbReference type="NCBI Taxonomy" id="269796"/>
    <lineage>
        <taxon>Bacteria</taxon>
        <taxon>Pseudomonadati</taxon>
        <taxon>Pseudomonadota</taxon>
        <taxon>Alphaproteobacteria</taxon>
        <taxon>Rhodospirillales</taxon>
        <taxon>Rhodospirillaceae</taxon>
        <taxon>Rhodospirillum</taxon>
    </lineage>
</organism>
<feature type="region of interest" description="Disordered" evidence="1">
    <location>
        <begin position="262"/>
        <end position="285"/>
    </location>
</feature>
<dbReference type="HOGENOM" id="CLU_1204052_0_0_5"/>
<name>Q2RRV3_RHORT</name>
<dbReference type="eggNOG" id="ENOG502Z9AT">
    <property type="taxonomic scope" value="Bacteria"/>
</dbReference>
<feature type="compositionally biased region" description="Basic and acidic residues" evidence="1">
    <location>
        <begin position="274"/>
        <end position="285"/>
    </location>
</feature>
<dbReference type="EMBL" id="CP000230">
    <property type="protein sequence ID" value="ABC23142.1"/>
    <property type="molecule type" value="Genomic_DNA"/>
</dbReference>
<dbReference type="RefSeq" id="WP_011390095.1">
    <property type="nucleotide sequence ID" value="NC_007643.1"/>
</dbReference>
<feature type="region of interest" description="Disordered" evidence="1">
    <location>
        <begin position="1"/>
        <end position="20"/>
    </location>
</feature>
<evidence type="ECO:0000313" key="2">
    <source>
        <dbReference type="EMBL" id="ABC23142.1"/>
    </source>
</evidence>
<sequence length="285" mass="29991">MERSETIGHAPTAKGATPLPATIATPPAVHGFILDGPALAPALCLRLAGALRRAVMARVRDTLGLGPQDGLPAFFCGHQSDGAPVRPGHHDHLFFLADPGPPARVLIVPPSHAEHRPPSPEECGHRETLVKALAGMTHLIAGADGVFTLHTQDRPSPADPVLGSGLYWRSATAFHPPRHPKRGDDPQAFLTALIAKECLARALPLPAIKIISLRRGARDGLAALAHLTFPKPVSGPILLGRDAHRGGGVFLLGAVRRPLAEEGLPSREGSADSNDSRSARNEPII</sequence>
<keyword evidence="3" id="KW-1185">Reference proteome</keyword>
<dbReference type="Proteomes" id="UP000001929">
    <property type="component" value="Chromosome"/>
</dbReference>
<dbReference type="KEGG" id="rru:Rru_A2342"/>
<dbReference type="AlphaFoldDB" id="Q2RRV3"/>
<gene>
    <name evidence="2" type="ordered locus">Rru_A2342</name>
</gene>
<protein>
    <submittedName>
        <fullName evidence="2">Uncharacterized protein</fullName>
    </submittedName>
</protein>
<dbReference type="PATRIC" id="fig|269796.9.peg.2444"/>